<feature type="region of interest" description="Disordered" evidence="1">
    <location>
        <begin position="348"/>
        <end position="400"/>
    </location>
</feature>
<dbReference type="VEuPathDB" id="CryptoDB:Vbra_21400"/>
<gene>
    <name evidence="2" type="ORF">Vbra_21400</name>
</gene>
<evidence type="ECO:0000313" key="3">
    <source>
        <dbReference type="Proteomes" id="UP000041254"/>
    </source>
</evidence>
<feature type="compositionally biased region" description="Basic residues" evidence="1">
    <location>
        <begin position="289"/>
        <end position="301"/>
    </location>
</feature>
<protein>
    <submittedName>
        <fullName evidence="2">Uncharacterized protein</fullName>
    </submittedName>
</protein>
<feature type="compositionally biased region" description="Low complexity" evidence="1">
    <location>
        <begin position="487"/>
        <end position="507"/>
    </location>
</feature>
<feature type="region of interest" description="Disordered" evidence="1">
    <location>
        <begin position="442"/>
        <end position="581"/>
    </location>
</feature>
<feature type="compositionally biased region" description="Basic and acidic residues" evidence="1">
    <location>
        <begin position="539"/>
        <end position="551"/>
    </location>
</feature>
<feature type="region of interest" description="Disordered" evidence="1">
    <location>
        <begin position="44"/>
        <end position="69"/>
    </location>
</feature>
<accession>A0A0G4FLF1</accession>
<dbReference type="AlphaFoldDB" id="A0A0G4FLF1"/>
<feature type="compositionally biased region" description="Basic and acidic residues" evidence="1">
    <location>
        <begin position="442"/>
        <end position="486"/>
    </location>
</feature>
<feature type="region of interest" description="Disordered" evidence="1">
    <location>
        <begin position="199"/>
        <end position="268"/>
    </location>
</feature>
<feature type="compositionally biased region" description="Polar residues" evidence="1">
    <location>
        <begin position="559"/>
        <end position="572"/>
    </location>
</feature>
<dbReference type="EMBL" id="CDMY01000456">
    <property type="protein sequence ID" value="CEM14593.1"/>
    <property type="molecule type" value="Genomic_DNA"/>
</dbReference>
<reference evidence="2 3" key="1">
    <citation type="submission" date="2014-11" db="EMBL/GenBank/DDBJ databases">
        <authorList>
            <person name="Zhu J."/>
            <person name="Qi W."/>
            <person name="Song R."/>
        </authorList>
    </citation>
    <scope>NUCLEOTIDE SEQUENCE [LARGE SCALE GENOMIC DNA]</scope>
</reference>
<name>A0A0G4FLF1_VITBC</name>
<feature type="compositionally biased region" description="Basic and acidic residues" evidence="1">
    <location>
        <begin position="356"/>
        <end position="378"/>
    </location>
</feature>
<sequence length="581" mass="65890">MAQREYLRAPERRQRQESVLRQGESRARLRVPIEEERRQVAHQLQLQQGGRQGQAELPARVPTRETADYGARYVPDETVDAASFLDGPAAGGLPVSVNRRTEYQGTNQRNGADLFSEYTQVRGGVADGRLTGRGDEVRGGYGDGRITGYPYQYTASDRYEPAAYDAYEFAYPYLRPEEPHRPRGYPNQMTMEAQQYGSGRLTSTGQNDAYGGAPPSSRPHRYDGRLPLYSQHQTKHGLSRDGVGGQPDYSSRRAYRAPSNISKVSKSSVVSRGTQCSIVTTQTAVGPRNKTRGASRHHHHQQQVEATASSMGRCAPPPDTHNTHNGQNNGSGGGLFGGMFSGLGSLLGGGRASGAVREETRESPLDRRSNRRHIDDRYANGAQGRSYESRYHREPKTDRQQEVEAYARELDYWKGFWEMELQERSEIQERLRRQLEERAAEREKKMERFHRQQKEKMEREWREVEAKKDEMRRKEQELEEKEKEIDQQLQQLQHQMQQLQHQQQQRLNSDNETADNQQPSSTSDTVPPTPTGAVQEASRVAEADATGERQRARQMLQELESNPNFKNLTVPSASGGRPHEV</sequence>
<evidence type="ECO:0000313" key="2">
    <source>
        <dbReference type="EMBL" id="CEM14593.1"/>
    </source>
</evidence>
<dbReference type="PhylomeDB" id="A0A0G4FLF1"/>
<feature type="compositionally biased region" description="Polar residues" evidence="1">
    <location>
        <begin position="508"/>
        <end position="518"/>
    </location>
</feature>
<proteinExistence type="predicted"/>
<feature type="region of interest" description="Disordered" evidence="1">
    <location>
        <begin position="1"/>
        <end position="26"/>
    </location>
</feature>
<dbReference type="Proteomes" id="UP000041254">
    <property type="component" value="Unassembled WGS sequence"/>
</dbReference>
<feature type="compositionally biased region" description="Basic and acidic residues" evidence="1">
    <location>
        <begin position="387"/>
        <end position="400"/>
    </location>
</feature>
<evidence type="ECO:0000256" key="1">
    <source>
        <dbReference type="SAM" id="MobiDB-lite"/>
    </source>
</evidence>
<dbReference type="InParanoid" id="A0A0G4FLF1"/>
<keyword evidence="3" id="KW-1185">Reference proteome</keyword>
<organism evidence="2 3">
    <name type="scientific">Vitrella brassicaformis (strain CCMP3155)</name>
    <dbReference type="NCBI Taxonomy" id="1169540"/>
    <lineage>
        <taxon>Eukaryota</taxon>
        <taxon>Sar</taxon>
        <taxon>Alveolata</taxon>
        <taxon>Colpodellida</taxon>
        <taxon>Vitrellaceae</taxon>
        <taxon>Vitrella</taxon>
    </lineage>
</organism>
<feature type="region of interest" description="Disordered" evidence="1">
    <location>
        <begin position="281"/>
        <end position="336"/>
    </location>
</feature>